<dbReference type="AlphaFoldDB" id="A0A8E0RP39"/>
<dbReference type="InterPro" id="IPR008942">
    <property type="entry name" value="ENTH_VHS"/>
</dbReference>
<evidence type="ECO:0000259" key="1">
    <source>
        <dbReference type="PROSITE" id="PS50942"/>
    </source>
</evidence>
<evidence type="ECO:0000313" key="3">
    <source>
        <dbReference type="Proteomes" id="UP000728185"/>
    </source>
</evidence>
<dbReference type="GO" id="GO:0006897">
    <property type="term" value="P:endocytosis"/>
    <property type="evidence" value="ECO:0007669"/>
    <property type="project" value="TreeGrafter"/>
</dbReference>
<dbReference type="OrthoDB" id="4033880at2759"/>
<sequence length="103" mass="12168">MFRDLINKGKEIADKVTNIVMNFTEVETKVREATSDEAWGPHGRLMNEIAEYTYCHSTYVEVMSTLWKRLHTENTRNWRRVYKVSALGIFLIHVSCGLNFRLW</sequence>
<dbReference type="Pfam" id="PF01417">
    <property type="entry name" value="ENTH"/>
    <property type="match status" value="1"/>
</dbReference>
<protein>
    <submittedName>
        <fullName evidence="2">Clint1 protein</fullName>
    </submittedName>
</protein>
<proteinExistence type="predicted"/>
<dbReference type="GO" id="GO:0005886">
    <property type="term" value="C:plasma membrane"/>
    <property type="evidence" value="ECO:0007669"/>
    <property type="project" value="TreeGrafter"/>
</dbReference>
<dbReference type="InterPro" id="IPR013809">
    <property type="entry name" value="ENTH"/>
</dbReference>
<accession>A0A8E0RP39</accession>
<dbReference type="GO" id="GO:0030125">
    <property type="term" value="C:clathrin vesicle coat"/>
    <property type="evidence" value="ECO:0007669"/>
    <property type="project" value="TreeGrafter"/>
</dbReference>
<dbReference type="PANTHER" id="PTHR12276">
    <property type="entry name" value="EPSIN/ENT-RELATED"/>
    <property type="match status" value="1"/>
</dbReference>
<feature type="domain" description="ENTH" evidence="1">
    <location>
        <begin position="18"/>
        <end position="103"/>
    </location>
</feature>
<dbReference type="SUPFAM" id="SSF48464">
    <property type="entry name" value="ENTH/VHS domain"/>
    <property type="match status" value="1"/>
</dbReference>
<comment type="caution">
    <text evidence="2">The sequence shown here is derived from an EMBL/GenBank/DDBJ whole genome shotgun (WGS) entry which is preliminary data.</text>
</comment>
<dbReference type="PANTHER" id="PTHR12276:SF45">
    <property type="entry name" value="CLATHRIN INTERACTOR 1"/>
    <property type="match status" value="1"/>
</dbReference>
<keyword evidence="3" id="KW-1185">Reference proteome</keyword>
<organism evidence="2 3">
    <name type="scientific">Fasciolopsis buskii</name>
    <dbReference type="NCBI Taxonomy" id="27845"/>
    <lineage>
        <taxon>Eukaryota</taxon>
        <taxon>Metazoa</taxon>
        <taxon>Spiralia</taxon>
        <taxon>Lophotrochozoa</taxon>
        <taxon>Platyhelminthes</taxon>
        <taxon>Trematoda</taxon>
        <taxon>Digenea</taxon>
        <taxon>Plagiorchiida</taxon>
        <taxon>Echinostomata</taxon>
        <taxon>Echinostomatoidea</taxon>
        <taxon>Fasciolidae</taxon>
        <taxon>Fasciolopsis</taxon>
    </lineage>
</organism>
<reference evidence="2" key="1">
    <citation type="submission" date="2019-05" db="EMBL/GenBank/DDBJ databases">
        <title>Annotation for the trematode Fasciolopsis buski.</title>
        <authorList>
            <person name="Choi Y.-J."/>
        </authorList>
    </citation>
    <scope>NUCLEOTIDE SEQUENCE</scope>
    <source>
        <strain evidence="2">HT</strain>
        <tissue evidence="2">Whole worm</tissue>
    </source>
</reference>
<name>A0A8E0RP39_9TREM</name>
<dbReference type="PROSITE" id="PS50942">
    <property type="entry name" value="ENTH"/>
    <property type="match status" value="1"/>
</dbReference>
<dbReference type="GO" id="GO:0030276">
    <property type="term" value="F:clathrin binding"/>
    <property type="evidence" value="ECO:0007669"/>
    <property type="project" value="TreeGrafter"/>
</dbReference>
<dbReference type="GO" id="GO:0005768">
    <property type="term" value="C:endosome"/>
    <property type="evidence" value="ECO:0007669"/>
    <property type="project" value="TreeGrafter"/>
</dbReference>
<dbReference type="Proteomes" id="UP000728185">
    <property type="component" value="Unassembled WGS sequence"/>
</dbReference>
<dbReference type="Gene3D" id="1.25.40.90">
    <property type="match status" value="1"/>
</dbReference>
<dbReference type="GO" id="GO:0005543">
    <property type="term" value="F:phospholipid binding"/>
    <property type="evidence" value="ECO:0007669"/>
    <property type="project" value="TreeGrafter"/>
</dbReference>
<gene>
    <name evidence="2" type="ORF">FBUS_09936</name>
</gene>
<dbReference type="EMBL" id="LUCM01008906">
    <property type="protein sequence ID" value="KAA0187730.1"/>
    <property type="molecule type" value="Genomic_DNA"/>
</dbReference>
<evidence type="ECO:0000313" key="2">
    <source>
        <dbReference type="EMBL" id="KAA0187730.1"/>
    </source>
</evidence>